<accession>A0A1M6KPX4</accession>
<proteinExistence type="inferred from homology"/>
<dbReference type="InterPro" id="IPR050406">
    <property type="entry name" value="FGGY_Carb_Kinase"/>
</dbReference>
<protein>
    <submittedName>
        <fullName evidence="6">Xylulokinase</fullName>
    </submittedName>
</protein>
<dbReference type="GO" id="GO:0016301">
    <property type="term" value="F:kinase activity"/>
    <property type="evidence" value="ECO:0007669"/>
    <property type="project" value="UniProtKB-KW"/>
</dbReference>
<dbReference type="Gene3D" id="3.30.420.40">
    <property type="match status" value="2"/>
</dbReference>
<gene>
    <name evidence="6" type="ORF">SAMN04488028_101664</name>
</gene>
<evidence type="ECO:0000256" key="2">
    <source>
        <dbReference type="ARBA" id="ARBA00022679"/>
    </source>
</evidence>
<feature type="domain" description="Carbohydrate kinase FGGY C-terminal" evidence="5">
    <location>
        <begin position="259"/>
        <end position="450"/>
    </location>
</feature>
<dbReference type="PANTHER" id="PTHR43095:SF5">
    <property type="entry name" value="XYLULOSE KINASE"/>
    <property type="match status" value="1"/>
</dbReference>
<dbReference type="Pfam" id="PF00370">
    <property type="entry name" value="FGGY_N"/>
    <property type="match status" value="1"/>
</dbReference>
<dbReference type="InterPro" id="IPR000577">
    <property type="entry name" value="Carb_kinase_FGGY"/>
</dbReference>
<dbReference type="EMBL" id="FRAA01000001">
    <property type="protein sequence ID" value="SHJ61019.1"/>
    <property type="molecule type" value="Genomic_DNA"/>
</dbReference>
<dbReference type="CDD" id="cd07809">
    <property type="entry name" value="ASKHA_NBD_FGGY_BaXK-like"/>
    <property type="match status" value="1"/>
</dbReference>
<dbReference type="PIRSF" id="PIRSF000538">
    <property type="entry name" value="GlpK"/>
    <property type="match status" value="1"/>
</dbReference>
<keyword evidence="2" id="KW-0808">Transferase</keyword>
<name>A0A1M6KPX4_REIAG</name>
<dbReference type="InterPro" id="IPR018485">
    <property type="entry name" value="FGGY_C"/>
</dbReference>
<evidence type="ECO:0000313" key="7">
    <source>
        <dbReference type="Proteomes" id="UP000184474"/>
    </source>
</evidence>
<dbReference type="GO" id="GO:0005975">
    <property type="term" value="P:carbohydrate metabolic process"/>
    <property type="evidence" value="ECO:0007669"/>
    <property type="project" value="InterPro"/>
</dbReference>
<evidence type="ECO:0000259" key="4">
    <source>
        <dbReference type="Pfam" id="PF00370"/>
    </source>
</evidence>
<dbReference type="PANTHER" id="PTHR43095">
    <property type="entry name" value="SUGAR KINASE"/>
    <property type="match status" value="1"/>
</dbReference>
<keyword evidence="3 6" id="KW-0418">Kinase</keyword>
<dbReference type="SUPFAM" id="SSF53067">
    <property type="entry name" value="Actin-like ATPase domain"/>
    <property type="match status" value="2"/>
</dbReference>
<dbReference type="AlphaFoldDB" id="A0A1M6KPX4"/>
<evidence type="ECO:0000259" key="5">
    <source>
        <dbReference type="Pfam" id="PF02782"/>
    </source>
</evidence>
<evidence type="ECO:0000256" key="1">
    <source>
        <dbReference type="ARBA" id="ARBA00009156"/>
    </source>
</evidence>
<sequence length="494" mass="53555">MYLLGYDLGSSSVKAALVEVDSGKTVALTQYPEVEMDIISHEAGWAEQEPLVWWNNIQKVTQKLLASNAIDTTQIKGIGISYQMHGLVLVDEDDAPLRPSIIWCDSRAVAIGNQAYQEIGESKCLERLLNSPGNFTASKLKWVKDNEPEIFAKVHKMMLPGDFIALKMTGQATTTVSGLSEGMLWDFKEEKIASFLLDHYGIDASVIPEIVPSIGDQGQLTEAAAAFLGLTAGIPVGYRAGDQPNNALSLNVFNPGEVAATGGTSGVVYGVVDKPAIDPQTRVNSFAHVNHTQDNPRVGVLLCINGAGIQYSYVKQMIATNGISYPQMEEMASEIAINSDGLRIIPFGNGAERVLENQNPGAHISNLQFNRHGQAHFFRAALEGIAYSFIYGMEVMQDMGMDVRVMKVGNDNLFQSEIFSTTIASVLDCEIQMLEATGAVGAAKASGVAAGVYENVEVAFAKMDTIKTYKAAQDPAPYKAGYKIWKEELQNLLK</sequence>
<dbReference type="Pfam" id="PF02782">
    <property type="entry name" value="FGGY_C"/>
    <property type="match status" value="1"/>
</dbReference>
<dbReference type="STRING" id="156994.SAMN04488028_101664"/>
<comment type="similarity">
    <text evidence="1">Belongs to the FGGY kinase family.</text>
</comment>
<dbReference type="RefSeq" id="WP_073119372.1">
    <property type="nucleotide sequence ID" value="NZ_FRAA01000001.1"/>
</dbReference>
<keyword evidence="7" id="KW-1185">Reference proteome</keyword>
<dbReference type="InterPro" id="IPR043129">
    <property type="entry name" value="ATPase_NBD"/>
</dbReference>
<dbReference type="Proteomes" id="UP000184474">
    <property type="component" value="Unassembled WGS sequence"/>
</dbReference>
<evidence type="ECO:0000256" key="3">
    <source>
        <dbReference type="ARBA" id="ARBA00022777"/>
    </source>
</evidence>
<reference evidence="7" key="1">
    <citation type="submission" date="2016-11" db="EMBL/GenBank/DDBJ databases">
        <authorList>
            <person name="Varghese N."/>
            <person name="Submissions S."/>
        </authorList>
    </citation>
    <scope>NUCLEOTIDE SEQUENCE [LARGE SCALE GENOMIC DNA]</scope>
    <source>
        <strain evidence="7">DSM 26134</strain>
    </source>
</reference>
<feature type="domain" description="Carbohydrate kinase FGGY N-terminal" evidence="4">
    <location>
        <begin position="2"/>
        <end position="245"/>
    </location>
</feature>
<dbReference type="InterPro" id="IPR018484">
    <property type="entry name" value="FGGY_N"/>
</dbReference>
<evidence type="ECO:0000313" key="6">
    <source>
        <dbReference type="EMBL" id="SHJ61019.1"/>
    </source>
</evidence>
<organism evidence="6 7">
    <name type="scientific">Reichenbachiella agariperforans</name>
    <dbReference type="NCBI Taxonomy" id="156994"/>
    <lineage>
        <taxon>Bacteria</taxon>
        <taxon>Pseudomonadati</taxon>
        <taxon>Bacteroidota</taxon>
        <taxon>Cytophagia</taxon>
        <taxon>Cytophagales</taxon>
        <taxon>Reichenbachiellaceae</taxon>
        <taxon>Reichenbachiella</taxon>
    </lineage>
</organism>